<dbReference type="EMBL" id="CP000450">
    <property type="protein sequence ID" value="ABI59974.1"/>
    <property type="molecule type" value="Genomic_DNA"/>
</dbReference>
<sequence>MASPRRVLYRVAGDPDVTRRARETRAKILQWTGLSTCIGISPTKTLAKLANHITENADRKTRVV</sequence>
<dbReference type="InterPro" id="IPR043502">
    <property type="entry name" value="DNA/RNA_pol_sf"/>
</dbReference>
<comment type="similarity">
    <text evidence="1">Belongs to the DNA polymerase type-Y family.</text>
</comment>
<dbReference type="RefSeq" id="WP_011634780.1">
    <property type="nucleotide sequence ID" value="NC_008344.1"/>
</dbReference>
<dbReference type="GO" id="GO:0006281">
    <property type="term" value="P:DNA repair"/>
    <property type="evidence" value="ECO:0007669"/>
    <property type="project" value="InterPro"/>
</dbReference>
<dbReference type="Pfam" id="PF00817">
    <property type="entry name" value="IMS"/>
    <property type="match status" value="1"/>
</dbReference>
<evidence type="ECO:0000313" key="3">
    <source>
        <dbReference type="EMBL" id="ABI59974.1"/>
    </source>
</evidence>
<name>Q0AFA8_NITEC</name>
<reference evidence="3 4" key="1">
    <citation type="journal article" date="2007" name="Environ. Microbiol.">
        <title>Whole-genome analysis of the ammonia-oxidizing bacterium, Nitrosomonas eutropha C91: implications for niche adaptation.</title>
        <authorList>
            <person name="Stein L.Y."/>
            <person name="Arp D.J."/>
            <person name="Berube P.M."/>
            <person name="Chain P.S."/>
            <person name="Hauser L."/>
            <person name="Jetten M.S."/>
            <person name="Klotz M.G."/>
            <person name="Larimer F.W."/>
            <person name="Norton J.M."/>
            <person name="Op den Camp H.J.M."/>
            <person name="Shin M."/>
            <person name="Wei X."/>
        </authorList>
    </citation>
    <scope>NUCLEOTIDE SEQUENCE [LARGE SCALE GENOMIC DNA]</scope>
    <source>
        <strain evidence="4">DSM 101675 / C91 / Nm57</strain>
    </source>
</reference>
<dbReference type="Proteomes" id="UP000001966">
    <property type="component" value="Chromosome"/>
</dbReference>
<protein>
    <recommendedName>
        <fullName evidence="2">UmuC domain-containing protein</fullName>
    </recommendedName>
</protein>
<proteinExistence type="inferred from homology"/>
<dbReference type="HOGENOM" id="CLU_2863217_0_0_4"/>
<dbReference type="InterPro" id="IPR043128">
    <property type="entry name" value="Rev_trsase/Diguanyl_cyclase"/>
</dbReference>
<dbReference type="Gene3D" id="3.30.70.270">
    <property type="match status" value="1"/>
</dbReference>
<evidence type="ECO:0000313" key="4">
    <source>
        <dbReference type="Proteomes" id="UP000001966"/>
    </source>
</evidence>
<dbReference type="SUPFAM" id="SSF56672">
    <property type="entry name" value="DNA/RNA polymerases"/>
    <property type="match status" value="1"/>
</dbReference>
<dbReference type="PROSITE" id="PS50173">
    <property type="entry name" value="UMUC"/>
    <property type="match status" value="1"/>
</dbReference>
<gene>
    <name evidence="3" type="ordered locus">Neut_1739</name>
</gene>
<evidence type="ECO:0000256" key="1">
    <source>
        <dbReference type="ARBA" id="ARBA00010945"/>
    </source>
</evidence>
<dbReference type="STRING" id="335283.Neut_1739"/>
<accession>Q0AFA8</accession>
<evidence type="ECO:0000259" key="2">
    <source>
        <dbReference type="PROSITE" id="PS50173"/>
    </source>
</evidence>
<dbReference type="InterPro" id="IPR001126">
    <property type="entry name" value="UmuC"/>
</dbReference>
<feature type="domain" description="UmuC" evidence="2">
    <location>
        <begin position="22"/>
        <end position="64"/>
    </location>
</feature>
<dbReference type="eggNOG" id="COG0389">
    <property type="taxonomic scope" value="Bacteria"/>
</dbReference>
<dbReference type="AlphaFoldDB" id="Q0AFA8"/>
<organism evidence="3 4">
    <name type="scientific">Nitrosomonas eutropha (strain DSM 101675 / C91 / Nm57)</name>
    <dbReference type="NCBI Taxonomy" id="335283"/>
    <lineage>
        <taxon>Bacteria</taxon>
        <taxon>Pseudomonadati</taxon>
        <taxon>Pseudomonadota</taxon>
        <taxon>Betaproteobacteria</taxon>
        <taxon>Nitrosomonadales</taxon>
        <taxon>Nitrosomonadaceae</taxon>
        <taxon>Nitrosomonas</taxon>
    </lineage>
</organism>
<dbReference type="KEGG" id="net:Neut_1739"/>